<dbReference type="PANTHER" id="PTHR43329">
    <property type="entry name" value="EPOXIDE HYDROLASE"/>
    <property type="match status" value="1"/>
</dbReference>
<evidence type="ECO:0000313" key="3">
    <source>
        <dbReference type="EMBL" id="MBB2179820.1"/>
    </source>
</evidence>
<proteinExistence type="predicted"/>
<dbReference type="InterPro" id="IPR000073">
    <property type="entry name" value="AB_hydrolase_1"/>
</dbReference>
<evidence type="ECO:0000256" key="1">
    <source>
        <dbReference type="ARBA" id="ARBA00022801"/>
    </source>
</evidence>
<keyword evidence="1 3" id="KW-0378">Hydrolase</keyword>
<protein>
    <submittedName>
        <fullName evidence="3">Alpha/beta fold hydrolase</fullName>
    </submittedName>
</protein>
<dbReference type="InterPro" id="IPR029058">
    <property type="entry name" value="AB_hydrolase_fold"/>
</dbReference>
<organism evidence="3 4">
    <name type="scientific">Gluconacetobacter tumulicola</name>
    <dbReference type="NCBI Taxonomy" id="1017177"/>
    <lineage>
        <taxon>Bacteria</taxon>
        <taxon>Pseudomonadati</taxon>
        <taxon>Pseudomonadota</taxon>
        <taxon>Alphaproteobacteria</taxon>
        <taxon>Acetobacterales</taxon>
        <taxon>Acetobacteraceae</taxon>
        <taxon>Gluconacetobacter</taxon>
    </lineage>
</organism>
<gene>
    <name evidence="3" type="ORF">HLH29_11665</name>
</gene>
<dbReference type="SUPFAM" id="SSF53474">
    <property type="entry name" value="alpha/beta-Hydrolases"/>
    <property type="match status" value="1"/>
</dbReference>
<dbReference type="AlphaFoldDB" id="A0A7W4PA78"/>
<dbReference type="InterPro" id="IPR000639">
    <property type="entry name" value="Epox_hydrolase-like"/>
</dbReference>
<evidence type="ECO:0000259" key="2">
    <source>
        <dbReference type="Pfam" id="PF00561"/>
    </source>
</evidence>
<dbReference type="Pfam" id="PF00561">
    <property type="entry name" value="Abhydrolase_1"/>
    <property type="match status" value="1"/>
</dbReference>
<comment type="caution">
    <text evidence="3">The sequence shown here is derived from an EMBL/GenBank/DDBJ whole genome shotgun (WGS) entry which is preliminary data.</text>
</comment>
<reference evidence="3 4" key="1">
    <citation type="submission" date="2020-04" db="EMBL/GenBank/DDBJ databases">
        <title>Description of novel Gluconacetobacter.</title>
        <authorList>
            <person name="Sombolestani A."/>
        </authorList>
    </citation>
    <scope>NUCLEOTIDE SEQUENCE [LARGE SCALE GENOMIC DNA]</scope>
    <source>
        <strain evidence="3 4">LMG 27725</strain>
    </source>
</reference>
<dbReference type="Gene3D" id="3.40.50.1820">
    <property type="entry name" value="alpha/beta hydrolase"/>
    <property type="match status" value="1"/>
</dbReference>
<dbReference type="EMBL" id="JABEQL010000014">
    <property type="protein sequence ID" value="MBB2179820.1"/>
    <property type="molecule type" value="Genomic_DNA"/>
</dbReference>
<keyword evidence="4" id="KW-1185">Reference proteome</keyword>
<name>A0A7W4PA78_9PROT</name>
<evidence type="ECO:0000313" key="4">
    <source>
        <dbReference type="Proteomes" id="UP000525623"/>
    </source>
</evidence>
<dbReference type="PRINTS" id="PR00111">
    <property type="entry name" value="ABHYDROLASE"/>
</dbReference>
<dbReference type="PRINTS" id="PR00412">
    <property type="entry name" value="EPOXHYDRLASE"/>
</dbReference>
<sequence length="385" mass="42097">MIHGVNGLDMHILEAGHESPDRPLALLLHGFPDLAYGWRHLIPILADAGYHVVAPDQRGFGRTTGWVNDYDAPLAPFSFLNMVRDAIGLVSALGYRRTAMLVGHDLGSPVAAYCALARPDMFPSVVMMSAPFPGAPAFPFDTAGQGAPAVQPNTEHGKLAAALAALDPPREYYQQYLSTRRANDDMWHPPQGLHAFLRAFFYVKSADWPGNRPHPLKGRTAEELAQMPTYYVMDLGKTMSETVAPFEPSAAEILACKWLTERELGVYTQEYNRTGFQGALQAYRVLSDPDLNAELRLFSGKTIDVPSFFIGGKSDWGTYSAPGALDLMRTKAATRMSGVELIDGAGHWIQQEQPDRLGALLLAFAKEAVGADHAGDYRQGDRQPG</sequence>
<dbReference type="Proteomes" id="UP000525623">
    <property type="component" value="Unassembled WGS sequence"/>
</dbReference>
<dbReference type="GO" id="GO:0016787">
    <property type="term" value="F:hydrolase activity"/>
    <property type="evidence" value="ECO:0007669"/>
    <property type="project" value="UniProtKB-KW"/>
</dbReference>
<feature type="domain" description="AB hydrolase-1" evidence="2">
    <location>
        <begin position="26"/>
        <end position="145"/>
    </location>
</feature>
<accession>A0A7W4PA78</accession>